<dbReference type="NCBIfam" id="TIGR02191">
    <property type="entry name" value="RNaseIII"/>
    <property type="match status" value="1"/>
</dbReference>
<dbReference type="RefSeq" id="WP_004155422.1">
    <property type="nucleotide sequence ID" value="NZ_AAWS01000009.1"/>
</dbReference>
<keyword evidence="9" id="KW-0479">Metal-binding</keyword>
<keyword evidence="5 9" id="KW-0540">Nuclease</keyword>
<evidence type="ECO:0000256" key="2">
    <source>
        <dbReference type="ARBA" id="ARBA00010183"/>
    </source>
</evidence>
<dbReference type="PANTHER" id="PTHR11207:SF0">
    <property type="entry name" value="RIBONUCLEASE 3"/>
    <property type="match status" value="1"/>
</dbReference>
<dbReference type="GO" id="GO:0008033">
    <property type="term" value="P:tRNA processing"/>
    <property type="evidence" value="ECO:0007669"/>
    <property type="project" value="UniProtKB-KW"/>
</dbReference>
<feature type="binding site" evidence="9">
    <location>
        <position position="63"/>
    </location>
    <ligand>
        <name>Mg(2+)</name>
        <dbReference type="ChEBI" id="CHEBI:18420"/>
    </ligand>
</feature>
<dbReference type="GO" id="GO:0003725">
    <property type="term" value="F:double-stranded RNA binding"/>
    <property type="evidence" value="ECO:0007669"/>
    <property type="project" value="TreeGrafter"/>
</dbReference>
<keyword evidence="9" id="KW-0963">Cytoplasm</keyword>
<evidence type="ECO:0000259" key="10">
    <source>
        <dbReference type="PROSITE" id="PS50137"/>
    </source>
</evidence>
<feature type="domain" description="DRBM" evidence="10">
    <location>
        <begin position="176"/>
        <end position="244"/>
    </location>
</feature>
<dbReference type="Pfam" id="PF00035">
    <property type="entry name" value="dsrm"/>
    <property type="match status" value="1"/>
</dbReference>
<comment type="subcellular location">
    <subcellularLocation>
        <location evidence="9">Cytoplasm</location>
    </subcellularLocation>
</comment>
<dbReference type="CDD" id="cd10845">
    <property type="entry name" value="DSRM_RNAse_III_family"/>
    <property type="match status" value="1"/>
</dbReference>
<keyword evidence="7 9" id="KW-0378">Hydrolase</keyword>
<evidence type="ECO:0000256" key="1">
    <source>
        <dbReference type="ARBA" id="ARBA00000109"/>
    </source>
</evidence>
<dbReference type="InterPro" id="IPR036389">
    <property type="entry name" value="RNase_III_sf"/>
</dbReference>
<dbReference type="Gene3D" id="1.10.1520.10">
    <property type="entry name" value="Ribonuclease III domain"/>
    <property type="match status" value="1"/>
</dbReference>
<dbReference type="SMART" id="SM00535">
    <property type="entry name" value="RIBOc"/>
    <property type="match status" value="1"/>
</dbReference>
<dbReference type="GO" id="GO:0005737">
    <property type="term" value="C:cytoplasm"/>
    <property type="evidence" value="ECO:0007669"/>
    <property type="project" value="UniProtKB-SubCell"/>
</dbReference>
<organism evidence="12 13">
    <name type="scientific">Microscilla marina ATCC 23134</name>
    <dbReference type="NCBI Taxonomy" id="313606"/>
    <lineage>
        <taxon>Bacteria</taxon>
        <taxon>Pseudomonadati</taxon>
        <taxon>Bacteroidota</taxon>
        <taxon>Cytophagia</taxon>
        <taxon>Cytophagales</taxon>
        <taxon>Microscillaceae</taxon>
        <taxon>Microscilla</taxon>
    </lineage>
</organism>
<dbReference type="GO" id="GO:0046872">
    <property type="term" value="F:metal ion binding"/>
    <property type="evidence" value="ECO:0007669"/>
    <property type="project" value="UniProtKB-KW"/>
</dbReference>
<accession>A1ZI45</accession>
<dbReference type="Proteomes" id="UP000004095">
    <property type="component" value="Unassembled WGS sequence"/>
</dbReference>
<dbReference type="EMBL" id="AAWS01000009">
    <property type="protein sequence ID" value="EAY29713.1"/>
    <property type="molecule type" value="Genomic_DNA"/>
</dbReference>
<keyword evidence="4 9" id="KW-0507">mRNA processing</keyword>
<comment type="subunit">
    <text evidence="9">Homodimer.</text>
</comment>
<dbReference type="FunFam" id="1.10.1520.10:FF:000001">
    <property type="entry name" value="Ribonuclease 3"/>
    <property type="match status" value="1"/>
</dbReference>
<dbReference type="SUPFAM" id="SSF54768">
    <property type="entry name" value="dsRNA-binding domain-like"/>
    <property type="match status" value="1"/>
</dbReference>
<dbReference type="AlphaFoldDB" id="A1ZI45"/>
<evidence type="ECO:0000256" key="7">
    <source>
        <dbReference type="ARBA" id="ARBA00022801"/>
    </source>
</evidence>
<keyword evidence="9" id="KW-0819">tRNA processing</keyword>
<proteinExistence type="inferred from homology"/>
<dbReference type="Gene3D" id="3.30.160.20">
    <property type="match status" value="1"/>
</dbReference>
<evidence type="ECO:0000256" key="3">
    <source>
        <dbReference type="ARBA" id="ARBA00022552"/>
    </source>
</evidence>
<evidence type="ECO:0000256" key="5">
    <source>
        <dbReference type="ARBA" id="ARBA00022722"/>
    </source>
</evidence>
<dbReference type="eggNOG" id="COG0571">
    <property type="taxonomic scope" value="Bacteria"/>
</dbReference>
<comment type="function">
    <text evidence="9">Digests double-stranded RNA. Involved in the processing of primary rRNA transcript to yield the immediate precursors to the large and small rRNAs (23S and 16S). Processes some mRNAs, and tRNAs when they are encoded in the rRNA operon. Processes pre-crRNA and tracrRNA of type II CRISPR loci if present in the organism.</text>
</comment>
<dbReference type="InterPro" id="IPR014720">
    <property type="entry name" value="dsRBD_dom"/>
</dbReference>
<comment type="cofactor">
    <cofactor evidence="9">
        <name>Mg(2+)</name>
        <dbReference type="ChEBI" id="CHEBI:18420"/>
    </cofactor>
</comment>
<dbReference type="SMART" id="SM00358">
    <property type="entry name" value="DSRM"/>
    <property type="match status" value="1"/>
</dbReference>
<dbReference type="HAMAP" id="MF_00104">
    <property type="entry name" value="RNase_III"/>
    <property type="match status" value="1"/>
</dbReference>
<dbReference type="PROSITE" id="PS50137">
    <property type="entry name" value="DS_RBD"/>
    <property type="match status" value="1"/>
</dbReference>
<dbReference type="GO" id="GO:0006364">
    <property type="term" value="P:rRNA processing"/>
    <property type="evidence" value="ECO:0007669"/>
    <property type="project" value="UniProtKB-UniRule"/>
</dbReference>
<dbReference type="FunFam" id="3.30.160.20:FF:000007">
    <property type="entry name" value="Double-stranded RNA-binding protein Staufen homolog 1"/>
    <property type="match status" value="1"/>
</dbReference>
<dbReference type="CDD" id="cd00593">
    <property type="entry name" value="RIBOc"/>
    <property type="match status" value="1"/>
</dbReference>
<sequence>MIFRFLSKLLRKHSKEEKRLAIAIKQIIGHKPFNLALYQLALSHTSASKSLQDGFKESNERLEYLGDAILGAIVADYLFKKYPFKEEGFLTEIRARIVNRESLNQLSRKMGIQDLIRYEGNPKSNFTYKSMGGDALEALVGAVYLDKGFHYCRKFVVRKIVLGHLDLDDIIENNQNYKSIIIEWAQKNNRDLKFEIVREEGSKHQRQFIAQVIIDDEPVAKGSGFSKKKAEQAAAEKTCRTLKLSSRP</sequence>
<evidence type="ECO:0000313" key="12">
    <source>
        <dbReference type="EMBL" id="EAY29713.1"/>
    </source>
</evidence>
<dbReference type="Pfam" id="PF14622">
    <property type="entry name" value="Ribonucleas_3_3"/>
    <property type="match status" value="1"/>
</dbReference>
<dbReference type="OrthoDB" id="9805026at2"/>
<evidence type="ECO:0000259" key="11">
    <source>
        <dbReference type="PROSITE" id="PS50142"/>
    </source>
</evidence>
<dbReference type="GO" id="GO:0004525">
    <property type="term" value="F:ribonuclease III activity"/>
    <property type="evidence" value="ECO:0007669"/>
    <property type="project" value="UniProtKB-UniRule"/>
</dbReference>
<protein>
    <recommendedName>
        <fullName evidence="9">Ribonuclease 3</fullName>
        <ecNumber evidence="9">3.1.26.3</ecNumber>
    </recommendedName>
    <alternativeName>
        <fullName evidence="9">Ribonuclease III</fullName>
        <shortName evidence="9">RNase III</shortName>
    </alternativeName>
</protein>
<keyword evidence="8 9" id="KW-0694">RNA-binding</keyword>
<dbReference type="InterPro" id="IPR000999">
    <property type="entry name" value="RNase_III_dom"/>
</dbReference>
<dbReference type="SUPFAM" id="SSF69065">
    <property type="entry name" value="RNase III domain-like"/>
    <property type="match status" value="1"/>
</dbReference>
<reference evidence="12 13" key="1">
    <citation type="submission" date="2007-01" db="EMBL/GenBank/DDBJ databases">
        <authorList>
            <person name="Haygood M."/>
            <person name="Podell S."/>
            <person name="Anderson C."/>
            <person name="Hopkinson B."/>
            <person name="Roe K."/>
            <person name="Barbeau K."/>
            <person name="Gaasterland T."/>
            <person name="Ferriera S."/>
            <person name="Johnson J."/>
            <person name="Kravitz S."/>
            <person name="Beeson K."/>
            <person name="Sutton G."/>
            <person name="Rogers Y.-H."/>
            <person name="Friedman R."/>
            <person name="Frazier M."/>
            <person name="Venter J.C."/>
        </authorList>
    </citation>
    <scope>NUCLEOTIDE SEQUENCE [LARGE SCALE GENOMIC DNA]</scope>
    <source>
        <strain evidence="12 13">ATCC 23134</strain>
    </source>
</reference>
<gene>
    <name evidence="9" type="primary">rnc</name>
    <name evidence="12" type="ORF">M23134_05585</name>
</gene>
<evidence type="ECO:0000256" key="4">
    <source>
        <dbReference type="ARBA" id="ARBA00022664"/>
    </source>
</evidence>
<evidence type="ECO:0000256" key="8">
    <source>
        <dbReference type="ARBA" id="ARBA00022884"/>
    </source>
</evidence>
<feature type="domain" description="RNase III" evidence="11">
    <location>
        <begin position="13"/>
        <end position="148"/>
    </location>
</feature>
<dbReference type="EC" id="3.1.26.3" evidence="9"/>
<dbReference type="PANTHER" id="PTHR11207">
    <property type="entry name" value="RIBONUCLEASE III"/>
    <property type="match status" value="1"/>
</dbReference>
<keyword evidence="3 9" id="KW-0698">rRNA processing</keyword>
<feature type="active site" evidence="9">
    <location>
        <position position="67"/>
    </location>
</feature>
<evidence type="ECO:0000256" key="6">
    <source>
        <dbReference type="ARBA" id="ARBA00022759"/>
    </source>
</evidence>
<feature type="active site" evidence="9">
    <location>
        <position position="137"/>
    </location>
</feature>
<dbReference type="PROSITE" id="PS00517">
    <property type="entry name" value="RNASE_3_1"/>
    <property type="match status" value="1"/>
</dbReference>
<comment type="caution">
    <text evidence="12">The sequence shown here is derived from an EMBL/GenBank/DDBJ whole genome shotgun (WGS) entry which is preliminary data.</text>
</comment>
<keyword evidence="13" id="KW-1185">Reference proteome</keyword>
<feature type="binding site" evidence="9">
    <location>
        <position position="134"/>
    </location>
    <ligand>
        <name>Mg(2+)</name>
        <dbReference type="ChEBI" id="CHEBI:18420"/>
    </ligand>
</feature>
<keyword evidence="6 9" id="KW-0255">Endonuclease</keyword>
<dbReference type="GO" id="GO:0010468">
    <property type="term" value="P:regulation of gene expression"/>
    <property type="evidence" value="ECO:0007669"/>
    <property type="project" value="TreeGrafter"/>
</dbReference>
<comment type="similarity">
    <text evidence="2">Belongs to the ribonuclease III family.</text>
</comment>
<dbReference type="GO" id="GO:0019843">
    <property type="term" value="F:rRNA binding"/>
    <property type="evidence" value="ECO:0007669"/>
    <property type="project" value="UniProtKB-KW"/>
</dbReference>
<feature type="binding site" evidence="9">
    <location>
        <position position="137"/>
    </location>
    <ligand>
        <name>Mg(2+)</name>
        <dbReference type="ChEBI" id="CHEBI:18420"/>
    </ligand>
</feature>
<comment type="catalytic activity">
    <reaction evidence="1 9">
        <text>Endonucleolytic cleavage to 5'-phosphomonoester.</text>
        <dbReference type="EC" id="3.1.26.3"/>
    </reaction>
</comment>
<keyword evidence="9" id="KW-0699">rRNA-binding</keyword>
<dbReference type="GO" id="GO:0006397">
    <property type="term" value="P:mRNA processing"/>
    <property type="evidence" value="ECO:0007669"/>
    <property type="project" value="UniProtKB-UniRule"/>
</dbReference>
<evidence type="ECO:0000313" key="13">
    <source>
        <dbReference type="Proteomes" id="UP000004095"/>
    </source>
</evidence>
<dbReference type="InterPro" id="IPR011907">
    <property type="entry name" value="RNase_III"/>
</dbReference>
<dbReference type="PROSITE" id="PS50142">
    <property type="entry name" value="RNASE_3_2"/>
    <property type="match status" value="1"/>
</dbReference>
<name>A1ZI45_MICM2</name>
<evidence type="ECO:0000256" key="9">
    <source>
        <dbReference type="HAMAP-Rule" id="MF_00104"/>
    </source>
</evidence>
<keyword evidence="9" id="KW-0460">Magnesium</keyword>